<evidence type="ECO:0000313" key="3">
    <source>
        <dbReference type="Proteomes" id="UP001529510"/>
    </source>
</evidence>
<gene>
    <name evidence="2" type="ORF">M9458_006469</name>
</gene>
<accession>A0ABD0RHA8</accession>
<dbReference type="PANTHER" id="PTHR23302">
    <property type="entry name" value="TRANSMEMBRANE CHANNEL-RELATED"/>
    <property type="match status" value="1"/>
</dbReference>
<keyword evidence="1" id="KW-0472">Membrane</keyword>
<feature type="transmembrane region" description="Helical" evidence="1">
    <location>
        <begin position="20"/>
        <end position="41"/>
    </location>
</feature>
<sequence length="102" mass="11123">LQEKNNMDLSDRIKHLSLNVLAWLLSLGLALGCSAGIYFLGTDPELAFSFNHGPNDLTAEASTLLLPVVVSLINLIVPLLYSLISKIESYSNPHAKIYISIV</sequence>
<dbReference type="AlphaFoldDB" id="A0ABD0RHA8"/>
<keyword evidence="1" id="KW-1133">Transmembrane helix</keyword>
<feature type="non-terminal residue" evidence="2">
    <location>
        <position position="1"/>
    </location>
</feature>
<proteinExistence type="predicted"/>
<dbReference type="InterPro" id="IPR038900">
    <property type="entry name" value="TMC"/>
</dbReference>
<comment type="caution">
    <text evidence="2">The sequence shown here is derived from an EMBL/GenBank/DDBJ whole genome shotgun (WGS) entry which is preliminary data.</text>
</comment>
<evidence type="ECO:0000256" key="1">
    <source>
        <dbReference type="SAM" id="Phobius"/>
    </source>
</evidence>
<evidence type="ECO:0000313" key="2">
    <source>
        <dbReference type="EMBL" id="KAL0197929.1"/>
    </source>
</evidence>
<dbReference type="Proteomes" id="UP001529510">
    <property type="component" value="Unassembled WGS sequence"/>
</dbReference>
<feature type="non-terminal residue" evidence="2">
    <location>
        <position position="102"/>
    </location>
</feature>
<dbReference type="PANTHER" id="PTHR23302:SF5">
    <property type="entry name" value="TRANSMEMBRANE CHANNEL-LIKE PROTEIN 5"/>
    <property type="match status" value="1"/>
</dbReference>
<name>A0ABD0RHA8_CIRMR</name>
<reference evidence="2 3" key="1">
    <citation type="submission" date="2024-05" db="EMBL/GenBank/DDBJ databases">
        <title>Genome sequencing and assembly of Indian major carp, Cirrhinus mrigala (Hamilton, 1822).</title>
        <authorList>
            <person name="Mohindra V."/>
            <person name="Chowdhury L.M."/>
            <person name="Lal K."/>
            <person name="Jena J.K."/>
        </authorList>
    </citation>
    <scope>NUCLEOTIDE SEQUENCE [LARGE SCALE GENOMIC DNA]</scope>
    <source>
        <strain evidence="2">CM1030</strain>
        <tissue evidence="2">Blood</tissue>
    </source>
</reference>
<keyword evidence="1" id="KW-0812">Transmembrane</keyword>
<protein>
    <submittedName>
        <fullName evidence="2">Uncharacterized protein</fullName>
    </submittedName>
</protein>
<keyword evidence="3" id="KW-1185">Reference proteome</keyword>
<feature type="transmembrane region" description="Helical" evidence="1">
    <location>
        <begin position="61"/>
        <end position="84"/>
    </location>
</feature>
<organism evidence="2 3">
    <name type="scientific">Cirrhinus mrigala</name>
    <name type="common">Mrigala</name>
    <dbReference type="NCBI Taxonomy" id="683832"/>
    <lineage>
        <taxon>Eukaryota</taxon>
        <taxon>Metazoa</taxon>
        <taxon>Chordata</taxon>
        <taxon>Craniata</taxon>
        <taxon>Vertebrata</taxon>
        <taxon>Euteleostomi</taxon>
        <taxon>Actinopterygii</taxon>
        <taxon>Neopterygii</taxon>
        <taxon>Teleostei</taxon>
        <taxon>Ostariophysi</taxon>
        <taxon>Cypriniformes</taxon>
        <taxon>Cyprinidae</taxon>
        <taxon>Labeoninae</taxon>
        <taxon>Labeonini</taxon>
        <taxon>Cirrhinus</taxon>
    </lineage>
</organism>
<dbReference type="EMBL" id="JAMKFB020000003">
    <property type="protein sequence ID" value="KAL0197929.1"/>
    <property type="molecule type" value="Genomic_DNA"/>
</dbReference>